<name>A0ABS4BTY4_9FLAO</name>
<dbReference type="PANTHER" id="PTHR46193:SF10">
    <property type="entry name" value="6-PHOSPHOGLUCONATE PHOSPHATASE"/>
    <property type="match status" value="1"/>
</dbReference>
<dbReference type="InterPro" id="IPR006439">
    <property type="entry name" value="HAD-SF_hydro_IA"/>
</dbReference>
<keyword evidence="5" id="KW-0378">Hydrolase</keyword>
<comment type="caution">
    <text evidence="5">The sequence shown here is derived from an EMBL/GenBank/DDBJ whole genome shotgun (WGS) entry which is preliminary data.</text>
</comment>
<dbReference type="InterPro" id="IPR023214">
    <property type="entry name" value="HAD_sf"/>
</dbReference>
<dbReference type="RefSeq" id="WP_209653774.1">
    <property type="nucleotide sequence ID" value="NZ_JAGJCB010000004.1"/>
</dbReference>
<dbReference type="InterPro" id="IPR023198">
    <property type="entry name" value="PGP-like_dom2"/>
</dbReference>
<comment type="similarity">
    <text evidence="2">Belongs to the HAD-like hydrolase superfamily. CbbY/CbbZ/Gph/YieH family.</text>
</comment>
<dbReference type="EMBL" id="JAGJCB010000004">
    <property type="protein sequence ID" value="MBP0903476.1"/>
    <property type="molecule type" value="Genomic_DNA"/>
</dbReference>
<dbReference type="SFLD" id="SFLDS00003">
    <property type="entry name" value="Haloacid_Dehalogenase"/>
    <property type="match status" value="1"/>
</dbReference>
<evidence type="ECO:0000313" key="6">
    <source>
        <dbReference type="Proteomes" id="UP000670776"/>
    </source>
</evidence>
<evidence type="ECO:0000313" key="5">
    <source>
        <dbReference type="EMBL" id="MBP0903476.1"/>
    </source>
</evidence>
<evidence type="ECO:0000256" key="2">
    <source>
        <dbReference type="ARBA" id="ARBA00006171"/>
    </source>
</evidence>
<dbReference type="PRINTS" id="PR00413">
    <property type="entry name" value="HADHALOGNASE"/>
</dbReference>
<dbReference type="CDD" id="cd07526">
    <property type="entry name" value="HAD_BPGM_like"/>
    <property type="match status" value="1"/>
</dbReference>
<evidence type="ECO:0000256" key="3">
    <source>
        <dbReference type="ARBA" id="ARBA00022723"/>
    </source>
</evidence>
<dbReference type="Pfam" id="PF00702">
    <property type="entry name" value="Hydrolase"/>
    <property type="match status" value="1"/>
</dbReference>
<comment type="cofactor">
    <cofactor evidence="1">
        <name>Mg(2+)</name>
        <dbReference type="ChEBI" id="CHEBI:18420"/>
    </cofactor>
</comment>
<dbReference type="InterPro" id="IPR036412">
    <property type="entry name" value="HAD-like_sf"/>
</dbReference>
<dbReference type="SUPFAM" id="SSF56784">
    <property type="entry name" value="HAD-like"/>
    <property type="match status" value="1"/>
</dbReference>
<gene>
    <name evidence="5" type="ORF">J8H85_06520</name>
</gene>
<keyword evidence="3" id="KW-0479">Metal-binding</keyword>
<evidence type="ECO:0000256" key="1">
    <source>
        <dbReference type="ARBA" id="ARBA00001946"/>
    </source>
</evidence>
<keyword evidence="6" id="KW-1185">Reference proteome</keyword>
<dbReference type="Gene3D" id="1.10.150.240">
    <property type="entry name" value="Putative phosphatase, domain 2"/>
    <property type="match status" value="1"/>
</dbReference>
<dbReference type="Proteomes" id="UP000670776">
    <property type="component" value="Unassembled WGS sequence"/>
</dbReference>
<protein>
    <submittedName>
        <fullName evidence="5">HAD family hydrolase</fullName>
    </submittedName>
</protein>
<keyword evidence="4" id="KW-0460">Magnesium</keyword>
<organism evidence="5 6">
    <name type="scientific">Mariniflexile gromovii</name>
    <dbReference type="NCBI Taxonomy" id="362523"/>
    <lineage>
        <taxon>Bacteria</taxon>
        <taxon>Pseudomonadati</taxon>
        <taxon>Bacteroidota</taxon>
        <taxon>Flavobacteriia</taxon>
        <taxon>Flavobacteriales</taxon>
        <taxon>Flavobacteriaceae</taxon>
        <taxon>Mariniflexile</taxon>
    </lineage>
</organism>
<dbReference type="InterPro" id="IPR051600">
    <property type="entry name" value="Beta-PGM-like"/>
</dbReference>
<dbReference type="Gene3D" id="3.40.50.1000">
    <property type="entry name" value="HAD superfamily/HAD-like"/>
    <property type="match status" value="1"/>
</dbReference>
<accession>A0ABS4BTY4</accession>
<proteinExistence type="inferred from homology"/>
<dbReference type="PANTHER" id="PTHR46193">
    <property type="entry name" value="6-PHOSPHOGLUCONATE PHOSPHATASE"/>
    <property type="match status" value="1"/>
</dbReference>
<dbReference type="SFLD" id="SFLDG01129">
    <property type="entry name" value="C1.5:_HAD__Beta-PGM__Phosphata"/>
    <property type="match status" value="1"/>
</dbReference>
<dbReference type="GO" id="GO:0016787">
    <property type="term" value="F:hydrolase activity"/>
    <property type="evidence" value="ECO:0007669"/>
    <property type="project" value="UniProtKB-KW"/>
</dbReference>
<reference evidence="5 6" key="1">
    <citation type="submission" date="2021-04" db="EMBL/GenBank/DDBJ databases">
        <title>Mariniflexile gromovii gen. nov., sp. nov., a gliding bacterium isolated from the sea urchin Strongylocentrotus intermedius.</title>
        <authorList>
            <person name="Ko S."/>
            <person name="Le V."/>
            <person name="Ahn C.-Y."/>
            <person name="Oh H.-M."/>
        </authorList>
    </citation>
    <scope>NUCLEOTIDE SEQUENCE [LARGE SCALE GENOMIC DNA]</scope>
    <source>
        <strain evidence="5 6">KCTC 12570</strain>
    </source>
</reference>
<sequence>MSKYKCIIFDCDGVLVDSEPISIQVLVDMANDFGANIDLAYGMKHFKGSFFDACKAHIAQLTNRALPDSFEGDYRKQSFEAFKKGMKPVEGIKNVLNNLNLPFCVASSGPEDKIKLNLELSGLLHYFENKIFSCYAIQKWKPDPAVFLWAAETMGFKPSECLVVEDSISGVKAAINGGFEVFGFTAHDYNNELKAFATKTFDSMDQLKAII</sequence>
<dbReference type="NCBIfam" id="TIGR01509">
    <property type="entry name" value="HAD-SF-IA-v3"/>
    <property type="match status" value="1"/>
</dbReference>
<evidence type="ECO:0000256" key="4">
    <source>
        <dbReference type="ARBA" id="ARBA00022842"/>
    </source>
</evidence>